<dbReference type="OrthoDB" id="3818356at2"/>
<dbReference type="Gene3D" id="3.10.450.50">
    <property type="match status" value="1"/>
</dbReference>
<organism evidence="2 3">
    <name type="scientific">Glycomyces buryatensis</name>
    <dbReference type="NCBI Taxonomy" id="2570927"/>
    <lineage>
        <taxon>Bacteria</taxon>
        <taxon>Bacillati</taxon>
        <taxon>Actinomycetota</taxon>
        <taxon>Actinomycetes</taxon>
        <taxon>Glycomycetales</taxon>
        <taxon>Glycomycetaceae</taxon>
        <taxon>Glycomyces</taxon>
    </lineage>
</organism>
<evidence type="ECO:0000256" key="1">
    <source>
        <dbReference type="SAM" id="Phobius"/>
    </source>
</evidence>
<keyword evidence="3" id="KW-1185">Reference proteome</keyword>
<dbReference type="EMBL" id="STGY01000025">
    <property type="protein sequence ID" value="THV42399.1"/>
    <property type="molecule type" value="Genomic_DNA"/>
</dbReference>
<dbReference type="RefSeq" id="WP_136533831.1">
    <property type="nucleotide sequence ID" value="NZ_STGY01000025.1"/>
</dbReference>
<reference evidence="3" key="1">
    <citation type="submission" date="2019-04" db="EMBL/GenBank/DDBJ databases">
        <title>Nocardioides xinjiangensis sp. nov.</title>
        <authorList>
            <person name="Liu S."/>
        </authorList>
    </citation>
    <scope>NUCLEOTIDE SEQUENCE [LARGE SCALE GENOMIC DNA]</scope>
    <source>
        <strain evidence="3">18</strain>
    </source>
</reference>
<dbReference type="Proteomes" id="UP000308760">
    <property type="component" value="Unassembled WGS sequence"/>
</dbReference>
<evidence type="ECO:0000313" key="2">
    <source>
        <dbReference type="EMBL" id="THV42399.1"/>
    </source>
</evidence>
<protein>
    <submittedName>
        <fullName evidence="2">DUF4878 domain-containing protein</fullName>
    </submittedName>
</protein>
<keyword evidence="1" id="KW-0812">Transmembrane</keyword>
<comment type="caution">
    <text evidence="2">The sequence shown here is derived from an EMBL/GenBank/DDBJ whole genome shotgun (WGS) entry which is preliminary data.</text>
</comment>
<dbReference type="AlphaFoldDB" id="A0A4S8QLX5"/>
<keyword evidence="1" id="KW-1133">Transmembrane helix</keyword>
<accession>A0A4S8QLX5</accession>
<sequence>MPSPASQENHDEPALDYRPSRARVIAATVLALLLLAAAAGFTRGWFQSRTIAHEPVETVREFLEASRSGDVETARALAAGQNENRDDLLTAEAASADWEIGELELEVFEEAENPSFQYDSAVVRATITGPAGASATEQFELDRVDGEWKLSHPFGTLTVSSQPVPYFEVNGFVAPLENAADESEDMFTSESVEFDVLPGLYEFYADAPEGLEFEVPALLSLGDKFVVDGEIDEVTAEKLAVAEAMGYGLQLSDIGGFTVSGVNEEDLNARVHTFLDDCLAAEDGSVGYGCPFGLGWSEISDLPDQFSIHDERSWEVLTYPEVSVGTTEEMVNATSDLHIVNRTPGLAAVTLTSEETDDTAVLECDIDVSRFWVEYDEEGRYLIAPWENGQVESATDEDAEDWDGGFDFNSVCSIAA</sequence>
<feature type="transmembrane region" description="Helical" evidence="1">
    <location>
        <begin position="24"/>
        <end position="46"/>
    </location>
</feature>
<proteinExistence type="predicted"/>
<reference evidence="2 3" key="2">
    <citation type="submission" date="2019-05" db="EMBL/GenBank/DDBJ databases">
        <title>Glycomyces buryatensis sp. nov.</title>
        <authorList>
            <person name="Nikitina E."/>
        </authorList>
    </citation>
    <scope>NUCLEOTIDE SEQUENCE [LARGE SCALE GENOMIC DNA]</scope>
    <source>
        <strain evidence="2 3">18</strain>
    </source>
</reference>
<gene>
    <name evidence="2" type="ORF">FAB82_07030</name>
</gene>
<name>A0A4S8QLX5_9ACTN</name>
<evidence type="ECO:0000313" key="3">
    <source>
        <dbReference type="Proteomes" id="UP000308760"/>
    </source>
</evidence>
<keyword evidence="1" id="KW-0472">Membrane</keyword>